<keyword evidence="1" id="KW-0255">Endonuclease</keyword>
<dbReference type="InterPro" id="IPR011067">
    <property type="entry name" value="Plasmid_toxin/cell-grow_inhib"/>
</dbReference>
<sequence>MQKGEIWWASLASPRGSGPGYRRPVAVVQSDAFSRSRIQTVIVAVITSNVRLARAPGNVALTRRQSGLPKDSVINVSQLITLDRSYLTERVGRLRASQMQALDDGLRLVLSV</sequence>
<comment type="caution">
    <text evidence="2">The sequence shown here is derived from an EMBL/GenBank/DDBJ whole genome shotgun (WGS) entry which is preliminary data.</text>
</comment>
<accession>A0A523UVF4</accession>
<comment type="function">
    <text evidence="1">Toxic component of a type II toxin-antitoxin (TA) system.</text>
</comment>
<dbReference type="SUPFAM" id="SSF50118">
    <property type="entry name" value="Cell growth inhibitor/plasmid maintenance toxic component"/>
    <property type="match status" value="1"/>
</dbReference>
<gene>
    <name evidence="2" type="ORF">E3J62_04085</name>
</gene>
<protein>
    <recommendedName>
        <fullName evidence="1">mRNA interferase</fullName>
        <ecNumber evidence="1">3.1.-.-</ecNumber>
    </recommendedName>
</protein>
<dbReference type="InterPro" id="IPR003477">
    <property type="entry name" value="PemK-like"/>
</dbReference>
<dbReference type="EMBL" id="SOJN01000049">
    <property type="protein sequence ID" value="TET46543.1"/>
    <property type="molecule type" value="Genomic_DNA"/>
</dbReference>
<dbReference type="GO" id="GO:0003677">
    <property type="term" value="F:DNA binding"/>
    <property type="evidence" value="ECO:0007669"/>
    <property type="project" value="InterPro"/>
</dbReference>
<dbReference type="PANTHER" id="PTHR33988:SF2">
    <property type="entry name" value="ENDORIBONUCLEASE MAZF"/>
    <property type="match status" value="1"/>
</dbReference>
<evidence type="ECO:0000256" key="1">
    <source>
        <dbReference type="PIRNR" id="PIRNR033490"/>
    </source>
</evidence>
<evidence type="ECO:0000313" key="2">
    <source>
        <dbReference type="EMBL" id="TET46543.1"/>
    </source>
</evidence>
<dbReference type="Pfam" id="PF02452">
    <property type="entry name" value="PemK_toxin"/>
    <property type="match status" value="1"/>
</dbReference>
<dbReference type="Proteomes" id="UP000315525">
    <property type="component" value="Unassembled WGS sequence"/>
</dbReference>
<keyword evidence="1" id="KW-0378">Hydrolase</keyword>
<reference evidence="2 3" key="1">
    <citation type="submission" date="2019-03" db="EMBL/GenBank/DDBJ databases">
        <title>Metabolic potential of uncultured bacteria and archaea associated with petroleum seepage in deep-sea sediments.</title>
        <authorList>
            <person name="Dong X."/>
            <person name="Hubert C."/>
        </authorList>
    </citation>
    <scope>NUCLEOTIDE SEQUENCE [LARGE SCALE GENOMIC DNA]</scope>
    <source>
        <strain evidence="2">E44_bin18</strain>
    </source>
</reference>
<dbReference type="PIRSF" id="PIRSF033490">
    <property type="entry name" value="MazF"/>
    <property type="match status" value="1"/>
</dbReference>
<dbReference type="GO" id="GO:0004521">
    <property type="term" value="F:RNA endonuclease activity"/>
    <property type="evidence" value="ECO:0007669"/>
    <property type="project" value="TreeGrafter"/>
</dbReference>
<dbReference type="GO" id="GO:0016787">
    <property type="term" value="F:hydrolase activity"/>
    <property type="evidence" value="ECO:0007669"/>
    <property type="project" value="UniProtKB-KW"/>
</dbReference>
<keyword evidence="1" id="KW-0540">Nuclease</keyword>
<dbReference type="PANTHER" id="PTHR33988">
    <property type="entry name" value="ENDORIBONUCLEASE MAZF-RELATED"/>
    <property type="match status" value="1"/>
</dbReference>
<dbReference type="EC" id="3.1.-.-" evidence="1"/>
<dbReference type="AlphaFoldDB" id="A0A523UVF4"/>
<dbReference type="GO" id="GO:0016075">
    <property type="term" value="P:rRNA catabolic process"/>
    <property type="evidence" value="ECO:0007669"/>
    <property type="project" value="TreeGrafter"/>
</dbReference>
<evidence type="ECO:0000313" key="3">
    <source>
        <dbReference type="Proteomes" id="UP000315525"/>
    </source>
</evidence>
<comment type="similarity">
    <text evidence="1">Belongs to the PemK/MazF family.</text>
</comment>
<proteinExistence type="inferred from homology"/>
<dbReference type="GO" id="GO:0006402">
    <property type="term" value="P:mRNA catabolic process"/>
    <property type="evidence" value="ECO:0007669"/>
    <property type="project" value="TreeGrafter"/>
</dbReference>
<name>A0A523UVF4_UNCT6</name>
<organism evidence="2 3">
    <name type="scientific">candidate division TA06 bacterium</name>
    <dbReference type="NCBI Taxonomy" id="2250710"/>
    <lineage>
        <taxon>Bacteria</taxon>
        <taxon>Bacteria division TA06</taxon>
    </lineage>
</organism>
<dbReference type="Gene3D" id="2.30.30.110">
    <property type="match status" value="1"/>
</dbReference>